<dbReference type="Proteomes" id="UP000887540">
    <property type="component" value="Unplaced"/>
</dbReference>
<dbReference type="Pfam" id="PF13023">
    <property type="entry name" value="HD_3"/>
    <property type="match status" value="1"/>
</dbReference>
<accession>A0A914C1H8</accession>
<comment type="cofactor">
    <cofactor evidence="2">
        <name>Mn(2+)</name>
        <dbReference type="ChEBI" id="CHEBI:29035"/>
    </cofactor>
</comment>
<dbReference type="GO" id="GO:0005737">
    <property type="term" value="C:cytoplasm"/>
    <property type="evidence" value="ECO:0007669"/>
    <property type="project" value="TreeGrafter"/>
</dbReference>
<dbReference type="AlphaFoldDB" id="A0A914C1H8"/>
<dbReference type="InterPro" id="IPR006674">
    <property type="entry name" value="HD_domain"/>
</dbReference>
<dbReference type="InterPro" id="IPR039356">
    <property type="entry name" value="YfbR/HDDC2"/>
</dbReference>
<comment type="catalytic activity">
    <reaction evidence="1">
        <text>a 2'-deoxyribonucleoside 5'-phosphate + H2O = a 2'-deoxyribonucleoside + phosphate</text>
        <dbReference type="Rhea" id="RHEA:36167"/>
        <dbReference type="ChEBI" id="CHEBI:15377"/>
        <dbReference type="ChEBI" id="CHEBI:18274"/>
        <dbReference type="ChEBI" id="CHEBI:43474"/>
        <dbReference type="ChEBI" id="CHEBI:65317"/>
        <dbReference type="EC" id="3.1.3.89"/>
    </reaction>
</comment>
<evidence type="ECO:0000256" key="5">
    <source>
        <dbReference type="ARBA" id="ARBA00009999"/>
    </source>
</evidence>
<reference evidence="14" key="1">
    <citation type="submission" date="2022-11" db="UniProtKB">
        <authorList>
            <consortium name="WormBaseParasite"/>
        </authorList>
    </citation>
    <scope>IDENTIFICATION</scope>
</reference>
<organism evidence="13 14">
    <name type="scientific">Acrobeloides nanus</name>
    <dbReference type="NCBI Taxonomy" id="290746"/>
    <lineage>
        <taxon>Eukaryota</taxon>
        <taxon>Metazoa</taxon>
        <taxon>Ecdysozoa</taxon>
        <taxon>Nematoda</taxon>
        <taxon>Chromadorea</taxon>
        <taxon>Rhabditida</taxon>
        <taxon>Tylenchina</taxon>
        <taxon>Cephalobomorpha</taxon>
        <taxon>Cephaloboidea</taxon>
        <taxon>Cephalobidae</taxon>
        <taxon>Acrobeloides</taxon>
    </lineage>
</organism>
<evidence type="ECO:0000256" key="2">
    <source>
        <dbReference type="ARBA" id="ARBA00001936"/>
    </source>
</evidence>
<evidence type="ECO:0000256" key="7">
    <source>
        <dbReference type="ARBA" id="ARBA00012964"/>
    </source>
</evidence>
<evidence type="ECO:0000313" key="13">
    <source>
        <dbReference type="Proteomes" id="UP000887540"/>
    </source>
</evidence>
<keyword evidence="9" id="KW-0479">Metal-binding</keyword>
<evidence type="ECO:0000256" key="1">
    <source>
        <dbReference type="ARBA" id="ARBA00001638"/>
    </source>
</evidence>
<protein>
    <recommendedName>
        <fullName evidence="8">5'-deoxynucleotidase HDDC2</fullName>
        <ecNumber evidence="7">3.1.3.89</ecNumber>
    </recommendedName>
    <alternativeName>
        <fullName evidence="11">HD domain-containing protein 2</fullName>
    </alternativeName>
</protein>
<evidence type="ECO:0000259" key="12">
    <source>
        <dbReference type="PROSITE" id="PS51831"/>
    </source>
</evidence>
<keyword evidence="10" id="KW-0378">Hydrolase</keyword>
<dbReference type="SMART" id="SM00471">
    <property type="entry name" value="HDc"/>
    <property type="match status" value="1"/>
</dbReference>
<sequence>MTRILKIFELIEVLDKLKHLKRTGWVHHNVPEPETVACHMYRMAMLAMALAEELPNVDIVKCVKMSLVHDLGEAIAGDITPRCGITDEQKFDLEEKAFKEISALVPESIGSEWLSLWEEYEKAGTLEAKVVKQLDKFDMVAQAFSYEKKFGVNLEEFFATTTNMFLMEPFITWDKQLRVQRDEFHQSKPI</sequence>
<evidence type="ECO:0000256" key="3">
    <source>
        <dbReference type="ARBA" id="ARBA00001941"/>
    </source>
</evidence>
<evidence type="ECO:0000313" key="14">
    <source>
        <dbReference type="WBParaSite" id="ACRNAN_Path_146.g515.t1"/>
    </source>
</evidence>
<evidence type="ECO:0000256" key="4">
    <source>
        <dbReference type="ARBA" id="ARBA00004074"/>
    </source>
</evidence>
<evidence type="ECO:0000256" key="8">
    <source>
        <dbReference type="ARBA" id="ARBA00015933"/>
    </source>
</evidence>
<dbReference type="FunFam" id="1.10.3210.10:FF:000035">
    <property type="entry name" value="HD family hydrolase"/>
    <property type="match status" value="1"/>
</dbReference>
<evidence type="ECO:0000256" key="9">
    <source>
        <dbReference type="ARBA" id="ARBA00022723"/>
    </source>
</evidence>
<comment type="subunit">
    <text evidence="6">Homodimer.</text>
</comment>
<comment type="function">
    <text evidence="4">Catalyzes the dephosphorylation of the nucleoside 5'-monophosphates deoxyadenosine monophosphate (dAMP), deoxycytidine monophosphate (dCMP), deoxyguanosine monophosphate (dGMP) and deoxythymidine monophosphate (dTMP).</text>
</comment>
<name>A0A914C1H8_9BILA</name>
<comment type="cofactor">
    <cofactor evidence="3">
        <name>Co(2+)</name>
        <dbReference type="ChEBI" id="CHEBI:48828"/>
    </cofactor>
</comment>
<evidence type="ECO:0000256" key="11">
    <source>
        <dbReference type="ARBA" id="ARBA00032735"/>
    </source>
</evidence>
<dbReference type="EC" id="3.1.3.89" evidence="7"/>
<dbReference type="InterPro" id="IPR003607">
    <property type="entry name" value="HD/PDEase_dom"/>
</dbReference>
<evidence type="ECO:0000256" key="10">
    <source>
        <dbReference type="ARBA" id="ARBA00022801"/>
    </source>
</evidence>
<comment type="similarity">
    <text evidence="5">Belongs to the HDDC2 family.</text>
</comment>
<dbReference type="GO" id="GO:0046872">
    <property type="term" value="F:metal ion binding"/>
    <property type="evidence" value="ECO:0007669"/>
    <property type="project" value="UniProtKB-KW"/>
</dbReference>
<dbReference type="Gene3D" id="1.10.3210.10">
    <property type="entry name" value="Hypothetical protein af1432"/>
    <property type="match status" value="1"/>
</dbReference>
<dbReference type="PANTHER" id="PTHR11845:SF13">
    <property type="entry name" value="5'-DEOXYNUCLEOTIDASE HDDC2"/>
    <property type="match status" value="1"/>
</dbReference>
<proteinExistence type="inferred from homology"/>
<keyword evidence="13" id="KW-1185">Reference proteome</keyword>
<dbReference type="SUPFAM" id="SSF109604">
    <property type="entry name" value="HD-domain/PDEase-like"/>
    <property type="match status" value="1"/>
</dbReference>
<dbReference type="GO" id="GO:0002953">
    <property type="term" value="F:5'-deoxynucleotidase activity"/>
    <property type="evidence" value="ECO:0007669"/>
    <property type="project" value="UniProtKB-EC"/>
</dbReference>
<dbReference type="WBParaSite" id="ACRNAN_Path_146.g515.t1">
    <property type="protein sequence ID" value="ACRNAN_Path_146.g515.t1"/>
    <property type="gene ID" value="ACRNAN_Path_146.g515"/>
</dbReference>
<dbReference type="PROSITE" id="PS51831">
    <property type="entry name" value="HD"/>
    <property type="match status" value="1"/>
</dbReference>
<evidence type="ECO:0000256" key="6">
    <source>
        <dbReference type="ARBA" id="ARBA00011738"/>
    </source>
</evidence>
<feature type="domain" description="HD" evidence="12">
    <location>
        <begin position="36"/>
        <end position="140"/>
    </location>
</feature>
<dbReference type="PANTHER" id="PTHR11845">
    <property type="entry name" value="5'-DEOXYNUCLEOTIDASE HDDC2"/>
    <property type="match status" value="1"/>
</dbReference>